<proteinExistence type="predicted"/>
<reference evidence="1" key="1">
    <citation type="submission" date="2023-07" db="EMBL/GenBank/DDBJ databases">
        <title>Sorghum-associated microbial communities from plants grown in Nebraska, USA.</title>
        <authorList>
            <person name="Schachtman D."/>
        </authorList>
    </citation>
    <scope>NUCLEOTIDE SEQUENCE</scope>
    <source>
        <strain evidence="1">DS1061</strain>
    </source>
</reference>
<gene>
    <name evidence="1" type="ORF">J2793_007015</name>
</gene>
<comment type="caution">
    <text evidence="1">The sequence shown here is derived from an EMBL/GenBank/DDBJ whole genome shotgun (WGS) entry which is preliminary data.</text>
</comment>
<evidence type="ECO:0000313" key="1">
    <source>
        <dbReference type="EMBL" id="MDP9651540.1"/>
    </source>
</evidence>
<accession>A0AB73INF6</accession>
<organism evidence="1 2">
    <name type="scientific">Paraburkholderia caledonica</name>
    <dbReference type="NCBI Taxonomy" id="134536"/>
    <lineage>
        <taxon>Bacteria</taxon>
        <taxon>Pseudomonadati</taxon>
        <taxon>Pseudomonadota</taxon>
        <taxon>Betaproteobacteria</taxon>
        <taxon>Burkholderiales</taxon>
        <taxon>Burkholderiaceae</taxon>
        <taxon>Paraburkholderia</taxon>
    </lineage>
</organism>
<dbReference type="Proteomes" id="UP001229486">
    <property type="component" value="Unassembled WGS sequence"/>
</dbReference>
<dbReference type="AlphaFoldDB" id="A0AB73INF6"/>
<dbReference type="EMBL" id="JAURTK010000022">
    <property type="protein sequence ID" value="MDP9651540.1"/>
    <property type="molecule type" value="Genomic_DNA"/>
</dbReference>
<sequence>MDRQPVNMTLDTFHQTDLGTRTRSTRWLNVCLHASTSWRISPECRAPRRSMSSRA</sequence>
<protein>
    <submittedName>
        <fullName evidence="1">Uncharacterized protein</fullName>
    </submittedName>
</protein>
<evidence type="ECO:0000313" key="2">
    <source>
        <dbReference type="Proteomes" id="UP001229486"/>
    </source>
</evidence>
<name>A0AB73INF6_9BURK</name>